<dbReference type="Gene3D" id="1.25.10.10">
    <property type="entry name" value="Leucine-rich Repeat Variant"/>
    <property type="match status" value="1"/>
</dbReference>
<evidence type="ECO:0000313" key="2">
    <source>
        <dbReference type="Proteomes" id="UP000282654"/>
    </source>
</evidence>
<reference evidence="1 2" key="1">
    <citation type="submission" date="2018-11" db="EMBL/GenBank/DDBJ databases">
        <title>Genomic Encyclopedia of Type Strains, Phase IV (KMG-IV): sequencing the most valuable type-strain genomes for metagenomic binning, comparative biology and taxonomic classification.</title>
        <authorList>
            <person name="Goeker M."/>
        </authorList>
    </citation>
    <scope>NUCLEOTIDE SEQUENCE [LARGE SCALE GENOMIC DNA]</scope>
    <source>
        <strain evidence="1 2">DSM 102936</strain>
    </source>
</reference>
<gene>
    <name evidence="1" type="ORF">EDD75_1660</name>
</gene>
<dbReference type="InterPro" id="IPR016024">
    <property type="entry name" value="ARM-type_fold"/>
</dbReference>
<evidence type="ECO:0000313" key="1">
    <source>
        <dbReference type="EMBL" id="RPF42559.1"/>
    </source>
</evidence>
<sequence>MPLTYFCQKCWREVPAGARGPCPHCGAPLDDGASYAEKLIRALDAPEAATALRAAYLLGKLRAAAAVPALAAKLKESPDPYLAAAACEALGQIGTPEAEAAVCAARKHRFATVRRVAVKYCHKPSSGEKSDG</sequence>
<dbReference type="SUPFAM" id="SSF48371">
    <property type="entry name" value="ARM repeat"/>
    <property type="match status" value="1"/>
</dbReference>
<accession>A0A3N5AAB8</accession>
<dbReference type="InterPro" id="IPR011989">
    <property type="entry name" value="ARM-like"/>
</dbReference>
<dbReference type="AlphaFoldDB" id="A0A3N5AAB8"/>
<organism evidence="1 2">
    <name type="scientific">Thermodesulfitimonas autotrophica</name>
    <dbReference type="NCBI Taxonomy" id="1894989"/>
    <lineage>
        <taxon>Bacteria</taxon>
        <taxon>Bacillati</taxon>
        <taxon>Bacillota</taxon>
        <taxon>Clostridia</taxon>
        <taxon>Thermoanaerobacterales</taxon>
        <taxon>Thermoanaerobacteraceae</taxon>
        <taxon>Thermodesulfitimonas</taxon>
    </lineage>
</organism>
<protein>
    <submittedName>
        <fullName evidence="1">HEAT repeat protein</fullName>
    </submittedName>
</protein>
<proteinExistence type="predicted"/>
<dbReference type="RefSeq" id="WP_170157773.1">
    <property type="nucleotide sequence ID" value="NZ_RKRE01000003.1"/>
</dbReference>
<dbReference type="Proteomes" id="UP000282654">
    <property type="component" value="Unassembled WGS sequence"/>
</dbReference>
<dbReference type="EMBL" id="RKRE01000003">
    <property type="protein sequence ID" value="RPF42559.1"/>
    <property type="molecule type" value="Genomic_DNA"/>
</dbReference>
<dbReference type="Pfam" id="PF13646">
    <property type="entry name" value="HEAT_2"/>
    <property type="match status" value="1"/>
</dbReference>
<name>A0A3N5AAB8_9THEO</name>
<keyword evidence="2" id="KW-1185">Reference proteome</keyword>
<comment type="caution">
    <text evidence="1">The sequence shown here is derived from an EMBL/GenBank/DDBJ whole genome shotgun (WGS) entry which is preliminary data.</text>
</comment>